<feature type="compositionally biased region" description="Polar residues" evidence="7">
    <location>
        <begin position="229"/>
        <end position="247"/>
    </location>
</feature>
<feature type="region of interest" description="Disordered" evidence="7">
    <location>
        <begin position="315"/>
        <end position="352"/>
    </location>
</feature>
<dbReference type="InterPro" id="IPR048333">
    <property type="entry name" value="HA2_WH"/>
</dbReference>
<dbReference type="Pfam" id="PF04408">
    <property type="entry name" value="WHD_HA2"/>
    <property type="match status" value="1"/>
</dbReference>
<feature type="domain" description="Helicase C-terminal" evidence="9">
    <location>
        <begin position="611"/>
        <end position="840"/>
    </location>
</feature>
<evidence type="ECO:0000256" key="3">
    <source>
        <dbReference type="ARBA" id="ARBA00022741"/>
    </source>
</evidence>
<keyword evidence="6" id="KW-0067">ATP-binding</keyword>
<dbReference type="AlphaFoldDB" id="A0A0C3JAR4"/>
<reference evidence="11" key="2">
    <citation type="submission" date="2015-01" db="EMBL/GenBank/DDBJ databases">
        <title>Evolutionary Origins and Diversification of the Mycorrhizal Mutualists.</title>
        <authorList>
            <consortium name="DOE Joint Genome Institute"/>
            <consortium name="Mycorrhizal Genomics Consortium"/>
            <person name="Kohler A."/>
            <person name="Kuo A."/>
            <person name="Nagy L.G."/>
            <person name="Floudas D."/>
            <person name="Copeland A."/>
            <person name="Barry K.W."/>
            <person name="Cichocki N."/>
            <person name="Veneault-Fourrey C."/>
            <person name="LaButti K."/>
            <person name="Lindquist E.A."/>
            <person name="Lipzen A."/>
            <person name="Lundell T."/>
            <person name="Morin E."/>
            <person name="Murat C."/>
            <person name="Riley R."/>
            <person name="Ohm R."/>
            <person name="Sun H."/>
            <person name="Tunlid A."/>
            <person name="Henrissat B."/>
            <person name="Grigoriev I.V."/>
            <person name="Hibbett D.S."/>
            <person name="Martin F."/>
        </authorList>
    </citation>
    <scope>NUCLEOTIDE SEQUENCE [LARGE SCALE GENOMIC DNA]</scope>
    <source>
        <strain evidence="11">Marx 270</strain>
    </source>
</reference>
<dbReference type="FunCoup" id="A0A0C3JAR4">
    <property type="interactions" value="840"/>
</dbReference>
<dbReference type="SMART" id="SM00490">
    <property type="entry name" value="HELICc"/>
    <property type="match status" value="1"/>
</dbReference>
<feature type="region of interest" description="Disordered" evidence="7">
    <location>
        <begin position="1"/>
        <end position="60"/>
    </location>
</feature>
<gene>
    <name evidence="10" type="ORF">M404DRAFT_15215</name>
</gene>
<dbReference type="FunFam" id="3.40.50.300:FF:002693">
    <property type="entry name" value="Predicted protein"/>
    <property type="match status" value="1"/>
</dbReference>
<dbReference type="OrthoDB" id="10253254at2759"/>
<keyword evidence="3" id="KW-0547">Nucleotide-binding</keyword>
<dbReference type="EC" id="3.6.4.13" evidence="2"/>
<dbReference type="InterPro" id="IPR001650">
    <property type="entry name" value="Helicase_C-like"/>
</dbReference>
<evidence type="ECO:0000256" key="4">
    <source>
        <dbReference type="ARBA" id="ARBA00022801"/>
    </source>
</evidence>
<organism evidence="10 11">
    <name type="scientific">Pisolithus tinctorius Marx 270</name>
    <dbReference type="NCBI Taxonomy" id="870435"/>
    <lineage>
        <taxon>Eukaryota</taxon>
        <taxon>Fungi</taxon>
        <taxon>Dikarya</taxon>
        <taxon>Basidiomycota</taxon>
        <taxon>Agaricomycotina</taxon>
        <taxon>Agaricomycetes</taxon>
        <taxon>Agaricomycetidae</taxon>
        <taxon>Boletales</taxon>
        <taxon>Sclerodermatineae</taxon>
        <taxon>Pisolithaceae</taxon>
        <taxon>Pisolithus</taxon>
    </lineage>
</organism>
<dbReference type="Pfam" id="PF00271">
    <property type="entry name" value="Helicase_C"/>
    <property type="match status" value="1"/>
</dbReference>
<feature type="compositionally biased region" description="Polar residues" evidence="7">
    <location>
        <begin position="110"/>
        <end position="128"/>
    </location>
</feature>
<feature type="region of interest" description="Disordered" evidence="7">
    <location>
        <begin position="110"/>
        <end position="299"/>
    </location>
</feature>
<name>A0A0C3JAR4_PISTI</name>
<dbReference type="GO" id="GO:0003723">
    <property type="term" value="F:RNA binding"/>
    <property type="evidence" value="ECO:0007669"/>
    <property type="project" value="TreeGrafter"/>
</dbReference>
<proteinExistence type="inferred from homology"/>
<evidence type="ECO:0000313" key="10">
    <source>
        <dbReference type="EMBL" id="KIO06158.1"/>
    </source>
</evidence>
<evidence type="ECO:0000256" key="6">
    <source>
        <dbReference type="ARBA" id="ARBA00022840"/>
    </source>
</evidence>
<dbReference type="GO" id="GO:0003724">
    <property type="term" value="F:RNA helicase activity"/>
    <property type="evidence" value="ECO:0007669"/>
    <property type="project" value="UniProtKB-EC"/>
</dbReference>
<dbReference type="Proteomes" id="UP000054217">
    <property type="component" value="Unassembled WGS sequence"/>
</dbReference>
<dbReference type="InterPro" id="IPR011709">
    <property type="entry name" value="DEAD-box_helicase_OB_fold"/>
</dbReference>
<dbReference type="PROSITE" id="PS51194">
    <property type="entry name" value="HELICASE_CTER"/>
    <property type="match status" value="1"/>
</dbReference>
<dbReference type="InterPro" id="IPR027417">
    <property type="entry name" value="P-loop_NTPase"/>
</dbReference>
<dbReference type="InterPro" id="IPR011545">
    <property type="entry name" value="DEAD/DEAH_box_helicase_dom"/>
</dbReference>
<feature type="compositionally biased region" description="Basic and acidic residues" evidence="7">
    <location>
        <begin position="51"/>
        <end position="60"/>
    </location>
</feature>
<feature type="compositionally biased region" description="Basic residues" evidence="7">
    <location>
        <begin position="1"/>
        <end position="10"/>
    </location>
</feature>
<dbReference type="STRING" id="870435.A0A0C3JAR4"/>
<dbReference type="PROSITE" id="PS51192">
    <property type="entry name" value="HELICASE_ATP_BIND_1"/>
    <property type="match status" value="1"/>
</dbReference>
<evidence type="ECO:0000256" key="2">
    <source>
        <dbReference type="ARBA" id="ARBA00012552"/>
    </source>
</evidence>
<protein>
    <recommendedName>
        <fullName evidence="2">RNA helicase</fullName>
        <ecNumber evidence="2">3.6.4.13</ecNumber>
    </recommendedName>
</protein>
<accession>A0A0C3JAR4</accession>
<dbReference type="Pfam" id="PF00270">
    <property type="entry name" value="DEAD"/>
    <property type="match status" value="1"/>
</dbReference>
<dbReference type="Gene3D" id="1.20.120.1080">
    <property type="match status" value="1"/>
</dbReference>
<reference evidence="10 11" key="1">
    <citation type="submission" date="2014-04" db="EMBL/GenBank/DDBJ databases">
        <authorList>
            <consortium name="DOE Joint Genome Institute"/>
            <person name="Kuo A."/>
            <person name="Kohler A."/>
            <person name="Costa M.D."/>
            <person name="Nagy L.G."/>
            <person name="Floudas D."/>
            <person name="Copeland A."/>
            <person name="Barry K.W."/>
            <person name="Cichocki N."/>
            <person name="Veneault-Fourrey C."/>
            <person name="LaButti K."/>
            <person name="Lindquist E.A."/>
            <person name="Lipzen A."/>
            <person name="Lundell T."/>
            <person name="Morin E."/>
            <person name="Murat C."/>
            <person name="Sun H."/>
            <person name="Tunlid A."/>
            <person name="Henrissat B."/>
            <person name="Grigoriev I.V."/>
            <person name="Hibbett D.S."/>
            <person name="Martin F."/>
            <person name="Nordberg H.P."/>
            <person name="Cantor M.N."/>
            <person name="Hua S.X."/>
        </authorList>
    </citation>
    <scope>NUCLEOTIDE SEQUENCE [LARGE SCALE GENOMIC DNA]</scope>
    <source>
        <strain evidence="10 11">Marx 270</strain>
    </source>
</reference>
<dbReference type="HOGENOM" id="CLU_001832_0_2_1"/>
<keyword evidence="11" id="KW-1185">Reference proteome</keyword>
<dbReference type="SMART" id="SM00847">
    <property type="entry name" value="HA2"/>
    <property type="match status" value="1"/>
</dbReference>
<evidence type="ECO:0000256" key="5">
    <source>
        <dbReference type="ARBA" id="ARBA00022806"/>
    </source>
</evidence>
<dbReference type="EMBL" id="KN831964">
    <property type="protein sequence ID" value="KIO06158.1"/>
    <property type="molecule type" value="Genomic_DNA"/>
</dbReference>
<keyword evidence="5" id="KW-0347">Helicase</keyword>
<keyword evidence="4" id="KW-0378">Hydrolase</keyword>
<dbReference type="GO" id="GO:1990904">
    <property type="term" value="C:ribonucleoprotein complex"/>
    <property type="evidence" value="ECO:0007669"/>
    <property type="project" value="UniProtKB-ARBA"/>
</dbReference>
<sequence>MSQVHRHNAKARQSTAGSRKKGKKKRAEPSDTSRTVAADSIDPNADIIVPKSKERKDDERKERLLKELVAQSESKVSSKKKKRMEKYIDKKLRQEERLQLFEKLAQTQATMPSLELHSSSTLGTGKVTSNRKRLDKAEDLQVRRTMDGRTGKRRRRITDYSGADSDSGDSELDDRIGGGIDAPSPKTTRTPVVSPPSIVGGALKRNADGTVVQPRVVKKEKGNKLKASQPVSQQGESDTSFDSSDSAYDTDEGEHKVEGSDEEESGSDSGSESQSGSESNAKGSSPIREEAKKTPPSFKTWAMKQLSAVKGYVAPADEELPVSQPEPETPRQPPAKKRKVSHPPDGVIRGPLGEEIKLPATALAEHLSKQSSDPSDTKPPKRAKAVSVTRPPDVEESRLLLPIVAEEQPIMEAILLNPVVIICGETGSGKTTQVPQFLYEAGFGDRNGENPGMIGVTQPRRVAAMSMAARVAHELSLTSSRVSYQIRYDATVSPSTTIKFMTDGVLLRELATDFLLSKYSVIIIDEAHERSMNTDILIGVLSRVLKLREQMWKEGKEGIKPLRLIIMSATLRVSDFAENQTLFATPPPVINVDARQHPVTIHFNRRTPSDYVNEAIKKTAKIHARLPPGGILIFLTGQNEITGVCRKLEARFSRKAIEAKKRRRQDVDLGSGNHDLALDVDAGEIHEDLEALDSECEDGMEVDIEESDSPMHVIPLYSLLPSDKQMRVFAPPPPGCRLVVVSTNVAETSLTIPGIRYVVDCGRAKERTYDVTSGIQSFQISWVSKASAAQRAGRAGRTGPGHCYRLYSSALYEHYFPSFSEPEILRTPIEGIVLQMKSMNIDAVVNFPFPTPPDTHALKKAETTLTHLGALSSSPAVVSGSTQATVSMSTIGGKITPLGRSMSLFPLAPRHARMLVVGRQHECLPHVITIVSILSVGDPFLREEVLAEAGGSDGEDEETLDYDQRGRASMKEARSARRRAFFEKQQLHAALGKSTSDILKMLSVVGAYEYAGGGLQFCSEHFVRPKAMEEIHKLRAQISGIVSTTFPGVDTGHQRYLQPPSEKQLKALRQLLAAAFVDQVAVRKDLVEKKSATGVQYSNTKGVAYRALGVSEDVYIHPSSVLSQKSPPDYLIFTEVVRTTKPWLKGLTLINPAWLSSLGKPTLLLSELSPLSRRIGVATHALNAPCLLTPRLHPPVICKRINDNVILIFGGFGGQPLGFLTSDEAPIGEKIPSDNECTHSNISIGNSHVVVEHE</sequence>
<evidence type="ECO:0000313" key="11">
    <source>
        <dbReference type="Proteomes" id="UP000054217"/>
    </source>
</evidence>
<feature type="domain" description="Helicase ATP-binding" evidence="8">
    <location>
        <begin position="411"/>
        <end position="589"/>
    </location>
</feature>
<dbReference type="SMART" id="SM00382">
    <property type="entry name" value="AAA"/>
    <property type="match status" value="1"/>
</dbReference>
<dbReference type="GO" id="GO:0016787">
    <property type="term" value="F:hydrolase activity"/>
    <property type="evidence" value="ECO:0007669"/>
    <property type="project" value="UniProtKB-KW"/>
</dbReference>
<comment type="similarity">
    <text evidence="1">Belongs to the DEAD box helicase family. DEAH subfamily.</text>
</comment>
<feature type="compositionally biased region" description="Basic and acidic residues" evidence="7">
    <location>
        <begin position="135"/>
        <end position="150"/>
    </location>
</feature>
<dbReference type="GO" id="GO:0005524">
    <property type="term" value="F:ATP binding"/>
    <property type="evidence" value="ECO:0007669"/>
    <property type="project" value="UniProtKB-KW"/>
</dbReference>
<dbReference type="SMART" id="SM00487">
    <property type="entry name" value="DEXDc"/>
    <property type="match status" value="1"/>
</dbReference>
<dbReference type="Gene3D" id="3.40.50.300">
    <property type="entry name" value="P-loop containing nucleotide triphosphate hydrolases"/>
    <property type="match status" value="2"/>
</dbReference>
<evidence type="ECO:0000259" key="9">
    <source>
        <dbReference type="PROSITE" id="PS51194"/>
    </source>
</evidence>
<dbReference type="Pfam" id="PF07717">
    <property type="entry name" value="OB_NTP_bind"/>
    <property type="match status" value="1"/>
</dbReference>
<evidence type="ECO:0000256" key="1">
    <source>
        <dbReference type="ARBA" id="ARBA00008792"/>
    </source>
</evidence>
<dbReference type="CDD" id="cd18791">
    <property type="entry name" value="SF2_C_RHA"/>
    <property type="match status" value="1"/>
</dbReference>
<dbReference type="InterPro" id="IPR002464">
    <property type="entry name" value="DNA/RNA_helicase_DEAH_CS"/>
</dbReference>
<dbReference type="InterPro" id="IPR003593">
    <property type="entry name" value="AAA+_ATPase"/>
</dbReference>
<dbReference type="PANTHER" id="PTHR18934">
    <property type="entry name" value="ATP-DEPENDENT RNA HELICASE"/>
    <property type="match status" value="1"/>
</dbReference>
<feature type="region of interest" description="Disordered" evidence="7">
    <location>
        <begin position="365"/>
        <end position="390"/>
    </location>
</feature>
<dbReference type="Pfam" id="PF21010">
    <property type="entry name" value="HA2_C"/>
    <property type="match status" value="1"/>
</dbReference>
<evidence type="ECO:0000256" key="7">
    <source>
        <dbReference type="SAM" id="MobiDB-lite"/>
    </source>
</evidence>
<dbReference type="InterPro" id="IPR007502">
    <property type="entry name" value="Helicase-assoc_dom"/>
</dbReference>
<dbReference type="InterPro" id="IPR014001">
    <property type="entry name" value="Helicase_ATP-bd"/>
</dbReference>
<dbReference type="InParanoid" id="A0A0C3JAR4"/>
<dbReference type="GO" id="GO:0000462">
    <property type="term" value="P:maturation of SSU-rRNA from tricistronic rRNA transcript (SSU-rRNA, 5.8S rRNA, LSU-rRNA)"/>
    <property type="evidence" value="ECO:0007669"/>
    <property type="project" value="TreeGrafter"/>
</dbReference>
<dbReference type="CDD" id="cd17982">
    <property type="entry name" value="DEXHc_DHX37"/>
    <property type="match status" value="1"/>
</dbReference>
<feature type="compositionally biased region" description="Low complexity" evidence="7">
    <location>
        <begin position="267"/>
        <end position="279"/>
    </location>
</feature>
<dbReference type="GO" id="GO:0005730">
    <property type="term" value="C:nucleolus"/>
    <property type="evidence" value="ECO:0007669"/>
    <property type="project" value="TreeGrafter"/>
</dbReference>
<dbReference type="PANTHER" id="PTHR18934:SF99">
    <property type="entry name" value="ATP-DEPENDENT RNA HELICASE DHX37-RELATED"/>
    <property type="match status" value="1"/>
</dbReference>
<dbReference type="PROSITE" id="PS00690">
    <property type="entry name" value="DEAH_ATP_HELICASE"/>
    <property type="match status" value="1"/>
</dbReference>
<dbReference type="SUPFAM" id="SSF52540">
    <property type="entry name" value="P-loop containing nucleoside triphosphate hydrolases"/>
    <property type="match status" value="1"/>
</dbReference>
<evidence type="ECO:0000259" key="8">
    <source>
        <dbReference type="PROSITE" id="PS51192"/>
    </source>
</evidence>